<dbReference type="InterPro" id="IPR027417">
    <property type="entry name" value="P-loop_NTPase"/>
</dbReference>
<dbReference type="InterPro" id="IPR007111">
    <property type="entry name" value="NACHT_NTPase"/>
</dbReference>
<dbReference type="STRING" id="307972.A0A2G8L032"/>
<protein>
    <recommendedName>
        <fullName evidence="2">NACHT domain-containing protein</fullName>
    </recommendedName>
</protein>
<accession>A0A2G8L032</accession>
<gene>
    <name evidence="3" type="ORF">BSL78_09477</name>
</gene>
<evidence type="ECO:0000313" key="3">
    <source>
        <dbReference type="EMBL" id="PIK53624.1"/>
    </source>
</evidence>
<dbReference type="Pfam" id="PF05729">
    <property type="entry name" value="NACHT"/>
    <property type="match status" value="1"/>
</dbReference>
<proteinExistence type="predicted"/>
<evidence type="ECO:0000259" key="2">
    <source>
        <dbReference type="Pfam" id="PF05729"/>
    </source>
</evidence>
<keyword evidence="4" id="KW-1185">Reference proteome</keyword>
<sequence length="722" mass="83150">MPGKKKAVRRKKQPTHKRTASASQSALTLAEKKCILLDSLKTAYKKQYDALQPIPYIKDRLYCVDKVFVEGGIEHVLETQSENSQKERLSSYKDIFKTDSSSRSYTRRIVKGEAGYGKSTLTLQLAYDWCNGVQDSPVSAADVLILLKLRQLGNVRSIYKAIKVILLSSELRLNSKDIKDILQRCTTVKIILDGFDEYPNREKSNRSDIWRIIKSKLFETFDVTLTTRFIPTDFERSSPKRLELIGFDKTARDQYIRKAITGENNENAVDKIKRGLRENPILDDICEVPLFFVTFAHMTHERDDFRKFKSVTDFFMYMFKCFHSHTRNKSNDENVVSYYAKCENNHVELDKVAFEGLNSENQQITWNKKQLRQRLGKQFYDMYLRVGILVEEEILEDSNRESSSGDIKTNTEVRFYHKIFCEWYASFRLAIVTANTNNAFELEQILGKMDPFDLQYVFRFACGLNRTSAGKIIEHLKKKKDCDKFAILCILEQNGDVEEIRKTVTELCSKEVVISYDDNKLLQRSTVQLLQIASSHDIPISDLKLTWSFSKVDNNTIILRSGIAIPSLSSLEKLLVNAGTDKPELTEEDIVGLLNYVLPSEKFRKLWFLNCTLPASIRPEKIPEELKRKDVKVVWPSNACHLDLQSGKWKKADDIQTITELCSQGVLISSKDTVSVQRSAIELMLKTSSHNVSTSSMGHVSTKHVEIFYYIITPRPPYFEEE</sequence>
<evidence type="ECO:0000256" key="1">
    <source>
        <dbReference type="SAM" id="MobiDB-lite"/>
    </source>
</evidence>
<feature type="domain" description="NACHT" evidence="2">
    <location>
        <begin position="109"/>
        <end position="260"/>
    </location>
</feature>
<reference evidence="3 4" key="1">
    <citation type="journal article" date="2017" name="PLoS Biol.">
        <title>The sea cucumber genome provides insights into morphological evolution and visceral regeneration.</title>
        <authorList>
            <person name="Zhang X."/>
            <person name="Sun L."/>
            <person name="Yuan J."/>
            <person name="Sun Y."/>
            <person name="Gao Y."/>
            <person name="Zhang L."/>
            <person name="Li S."/>
            <person name="Dai H."/>
            <person name="Hamel J.F."/>
            <person name="Liu C."/>
            <person name="Yu Y."/>
            <person name="Liu S."/>
            <person name="Lin W."/>
            <person name="Guo K."/>
            <person name="Jin S."/>
            <person name="Xu P."/>
            <person name="Storey K.B."/>
            <person name="Huan P."/>
            <person name="Zhang T."/>
            <person name="Zhou Y."/>
            <person name="Zhang J."/>
            <person name="Lin C."/>
            <person name="Li X."/>
            <person name="Xing L."/>
            <person name="Huo D."/>
            <person name="Sun M."/>
            <person name="Wang L."/>
            <person name="Mercier A."/>
            <person name="Li F."/>
            <person name="Yang H."/>
            <person name="Xiang J."/>
        </authorList>
    </citation>
    <scope>NUCLEOTIDE SEQUENCE [LARGE SCALE GENOMIC DNA]</scope>
    <source>
        <strain evidence="3">Shaxun</strain>
        <tissue evidence="3">Muscle</tissue>
    </source>
</reference>
<feature type="compositionally biased region" description="Basic residues" evidence="1">
    <location>
        <begin position="1"/>
        <end position="19"/>
    </location>
</feature>
<dbReference type="Gene3D" id="3.40.50.300">
    <property type="entry name" value="P-loop containing nucleotide triphosphate hydrolases"/>
    <property type="match status" value="1"/>
</dbReference>
<comment type="caution">
    <text evidence="3">The sequence shown here is derived from an EMBL/GenBank/DDBJ whole genome shotgun (WGS) entry which is preliminary data.</text>
</comment>
<feature type="region of interest" description="Disordered" evidence="1">
    <location>
        <begin position="1"/>
        <end position="24"/>
    </location>
</feature>
<dbReference type="EMBL" id="MRZV01000279">
    <property type="protein sequence ID" value="PIK53624.1"/>
    <property type="molecule type" value="Genomic_DNA"/>
</dbReference>
<dbReference type="Proteomes" id="UP000230750">
    <property type="component" value="Unassembled WGS sequence"/>
</dbReference>
<dbReference type="PANTHER" id="PTHR46312:SF2">
    <property type="entry name" value="NUCLEOTIDE-BINDING OLIGOMERIZATION DOMAIN-CONTAINING PROTEIN 2-LIKE"/>
    <property type="match status" value="1"/>
</dbReference>
<dbReference type="AlphaFoldDB" id="A0A2G8L032"/>
<evidence type="ECO:0000313" key="4">
    <source>
        <dbReference type="Proteomes" id="UP000230750"/>
    </source>
</evidence>
<name>A0A2G8L032_STIJA</name>
<organism evidence="3 4">
    <name type="scientific">Stichopus japonicus</name>
    <name type="common">Sea cucumber</name>
    <dbReference type="NCBI Taxonomy" id="307972"/>
    <lineage>
        <taxon>Eukaryota</taxon>
        <taxon>Metazoa</taxon>
        <taxon>Echinodermata</taxon>
        <taxon>Eleutherozoa</taxon>
        <taxon>Echinozoa</taxon>
        <taxon>Holothuroidea</taxon>
        <taxon>Aspidochirotacea</taxon>
        <taxon>Aspidochirotida</taxon>
        <taxon>Stichopodidae</taxon>
        <taxon>Apostichopus</taxon>
    </lineage>
</organism>
<dbReference type="PANTHER" id="PTHR46312">
    <property type="entry name" value="NACHT DOMAIN-CONTAINING PROTEIN"/>
    <property type="match status" value="1"/>
</dbReference>
<dbReference type="OrthoDB" id="120976at2759"/>